<gene>
    <name evidence="3" type="ORF">KDA27_04610</name>
</gene>
<reference evidence="3" key="1">
    <citation type="submission" date="2020-04" db="EMBL/GenBank/DDBJ databases">
        <authorList>
            <person name="Zhang T."/>
        </authorList>
    </citation>
    <scope>NUCLEOTIDE SEQUENCE</scope>
    <source>
        <strain evidence="3">HKST-UBA02</strain>
    </source>
</reference>
<dbReference type="Pfam" id="PF05036">
    <property type="entry name" value="SPOR"/>
    <property type="match status" value="1"/>
</dbReference>
<feature type="domain" description="SPOR" evidence="2">
    <location>
        <begin position="405"/>
        <end position="485"/>
    </location>
</feature>
<comment type="caution">
    <text evidence="3">The sequence shown here is derived from an EMBL/GenBank/DDBJ whole genome shotgun (WGS) entry which is preliminary data.</text>
</comment>
<dbReference type="InterPro" id="IPR036680">
    <property type="entry name" value="SPOR-like_sf"/>
</dbReference>
<dbReference type="AlphaFoldDB" id="A0A956SE78"/>
<feature type="region of interest" description="Disordered" evidence="1">
    <location>
        <begin position="153"/>
        <end position="244"/>
    </location>
</feature>
<dbReference type="PROSITE" id="PS51724">
    <property type="entry name" value="SPOR"/>
    <property type="match status" value="1"/>
</dbReference>
<evidence type="ECO:0000313" key="3">
    <source>
        <dbReference type="EMBL" id="MCA9755063.1"/>
    </source>
</evidence>
<sequence length="485" mass="50894">MAGRAFALSMFVSARLVSAWLVPARRASARFAFARFASTRFVFGVPGVIALCAALLPAAPSSSFAKNDARERYESARKEDSAATARIQMERIFAGSDDGDVAAEAGIWLGQYEYALGRLGDALDYFSRAESLAHDAAVVARASFWTEQVENIVTGTPAEGRGDASGSERGGTSGGSSDGDASRESGGGSGDGDDASDGGAGRDDGGEGRHEGRAASGRGSNATAEPGKRRATSAGSGPGESVEPAPFYHVLTELAEGDAETRSGELDAAMRTYLEAEGRARENGALGPLAYRAALIAERAREMEKGGKKDPIFDTAPIRSWDDILSLSPERGLVFAALRSNESIAPPSSKGGSEFASQVGSGGRVEAGSVESVKWGDGAEGILSEESVGRESSASREARAEVASRAQEELYVIQIAAYGDRERARMEMERLTSRGLSVRLERGFDGSGERVYRIRLGAASSRAEAEALAGRILDGLPYQLVRVEP</sequence>
<dbReference type="Proteomes" id="UP000739538">
    <property type="component" value="Unassembled WGS sequence"/>
</dbReference>
<feature type="compositionally biased region" description="Basic and acidic residues" evidence="1">
    <location>
        <begin position="200"/>
        <end position="213"/>
    </location>
</feature>
<reference evidence="3" key="2">
    <citation type="journal article" date="2021" name="Microbiome">
        <title>Successional dynamics and alternative stable states in a saline activated sludge microbial community over 9 years.</title>
        <authorList>
            <person name="Wang Y."/>
            <person name="Ye J."/>
            <person name="Ju F."/>
            <person name="Liu L."/>
            <person name="Boyd J.A."/>
            <person name="Deng Y."/>
            <person name="Parks D.H."/>
            <person name="Jiang X."/>
            <person name="Yin X."/>
            <person name="Woodcroft B.J."/>
            <person name="Tyson G.W."/>
            <person name="Hugenholtz P."/>
            <person name="Polz M.F."/>
            <person name="Zhang T."/>
        </authorList>
    </citation>
    <scope>NUCLEOTIDE SEQUENCE</scope>
    <source>
        <strain evidence="3">HKST-UBA02</strain>
    </source>
</reference>
<evidence type="ECO:0000313" key="4">
    <source>
        <dbReference type="Proteomes" id="UP000739538"/>
    </source>
</evidence>
<protein>
    <submittedName>
        <fullName evidence="3">SPOR domain-containing protein</fullName>
    </submittedName>
</protein>
<dbReference type="EMBL" id="JAGQHS010000015">
    <property type="protein sequence ID" value="MCA9755063.1"/>
    <property type="molecule type" value="Genomic_DNA"/>
</dbReference>
<evidence type="ECO:0000256" key="1">
    <source>
        <dbReference type="SAM" id="MobiDB-lite"/>
    </source>
</evidence>
<organism evidence="3 4">
    <name type="scientific">Eiseniibacteriota bacterium</name>
    <dbReference type="NCBI Taxonomy" id="2212470"/>
    <lineage>
        <taxon>Bacteria</taxon>
        <taxon>Candidatus Eiseniibacteriota</taxon>
    </lineage>
</organism>
<dbReference type="Gene3D" id="3.30.70.1070">
    <property type="entry name" value="Sporulation related repeat"/>
    <property type="match status" value="1"/>
</dbReference>
<name>A0A956SE78_UNCEI</name>
<proteinExistence type="predicted"/>
<accession>A0A956SE78</accession>
<feature type="compositionally biased region" description="Gly residues" evidence="1">
    <location>
        <begin position="168"/>
        <end position="177"/>
    </location>
</feature>
<dbReference type="GO" id="GO:0042834">
    <property type="term" value="F:peptidoglycan binding"/>
    <property type="evidence" value="ECO:0007669"/>
    <property type="project" value="InterPro"/>
</dbReference>
<dbReference type="InterPro" id="IPR007730">
    <property type="entry name" value="SPOR-like_dom"/>
</dbReference>
<dbReference type="SUPFAM" id="SSF110997">
    <property type="entry name" value="Sporulation related repeat"/>
    <property type="match status" value="1"/>
</dbReference>
<evidence type="ECO:0000259" key="2">
    <source>
        <dbReference type="PROSITE" id="PS51724"/>
    </source>
</evidence>